<gene>
    <name evidence="6" type="ORF">QJ043_05235</name>
</gene>
<accession>A0ABT6ZK90</accession>
<protein>
    <submittedName>
        <fullName evidence="6">PD-(D/E)XK nuclease family protein</fullName>
    </submittedName>
</protein>
<feature type="domain" description="PD-(D/E)XK endonuclease-like" evidence="5">
    <location>
        <begin position="693"/>
        <end position="984"/>
    </location>
</feature>
<evidence type="ECO:0000256" key="1">
    <source>
        <dbReference type="ARBA" id="ARBA00022763"/>
    </source>
</evidence>
<reference evidence="6" key="1">
    <citation type="submission" date="2023-05" db="EMBL/GenBank/DDBJ databases">
        <title>[olsenella] sp. nov., isolated from a pig farm feces dump.</title>
        <authorList>
            <person name="Chang Y.-H."/>
        </authorList>
    </citation>
    <scope>NUCLEOTIDE SEQUENCE</scope>
    <source>
        <strain evidence="6">YH-ols2217</strain>
    </source>
</reference>
<proteinExistence type="predicted"/>
<dbReference type="Proteomes" id="UP001431693">
    <property type="component" value="Unassembled WGS sequence"/>
</dbReference>
<dbReference type="RefSeq" id="WP_283713730.1">
    <property type="nucleotide sequence ID" value="NZ_JASJEW010000006.1"/>
</dbReference>
<comment type="caution">
    <text evidence="6">The sequence shown here is derived from an EMBL/GenBank/DDBJ whole genome shotgun (WGS) entry which is preliminary data.</text>
</comment>
<keyword evidence="2" id="KW-0067">ATP-binding</keyword>
<keyword evidence="2" id="KW-0547">Nucleotide-binding</keyword>
<evidence type="ECO:0000256" key="2">
    <source>
        <dbReference type="ARBA" id="ARBA00022806"/>
    </source>
</evidence>
<evidence type="ECO:0000313" key="7">
    <source>
        <dbReference type="Proteomes" id="UP001431693"/>
    </source>
</evidence>
<evidence type="ECO:0000259" key="5">
    <source>
        <dbReference type="Pfam" id="PF12705"/>
    </source>
</evidence>
<name>A0ABT6ZK90_9ACTN</name>
<dbReference type="Pfam" id="PF12705">
    <property type="entry name" value="PDDEXK_1"/>
    <property type="match status" value="1"/>
</dbReference>
<keyword evidence="2" id="KW-0378">Hydrolase</keyword>
<dbReference type="InterPro" id="IPR038726">
    <property type="entry name" value="PDDEXK_AddAB-type"/>
</dbReference>
<dbReference type="Gene3D" id="3.90.320.10">
    <property type="match status" value="1"/>
</dbReference>
<feature type="region of interest" description="Disordered" evidence="4">
    <location>
        <begin position="647"/>
        <end position="668"/>
    </location>
</feature>
<keyword evidence="3" id="KW-0234">DNA repair</keyword>
<evidence type="ECO:0000256" key="4">
    <source>
        <dbReference type="SAM" id="MobiDB-lite"/>
    </source>
</evidence>
<evidence type="ECO:0000256" key="3">
    <source>
        <dbReference type="ARBA" id="ARBA00023204"/>
    </source>
</evidence>
<dbReference type="InterPro" id="IPR011604">
    <property type="entry name" value="PDDEXK-like_dom_sf"/>
</dbReference>
<evidence type="ECO:0000313" key="6">
    <source>
        <dbReference type="EMBL" id="MDJ1129482.1"/>
    </source>
</evidence>
<dbReference type="EMBL" id="JASJEX010000002">
    <property type="protein sequence ID" value="MDJ1129482.1"/>
    <property type="molecule type" value="Genomic_DNA"/>
</dbReference>
<keyword evidence="2" id="KW-0347">Helicase</keyword>
<organism evidence="6 7">
    <name type="scientific">Kribbibacterium absianum</name>
    <dbReference type="NCBI Taxonomy" id="3044210"/>
    <lineage>
        <taxon>Bacteria</taxon>
        <taxon>Bacillati</taxon>
        <taxon>Actinomycetota</taxon>
        <taxon>Coriobacteriia</taxon>
        <taxon>Coriobacteriales</taxon>
        <taxon>Kribbibacteriaceae</taxon>
        <taxon>Kribbibacterium</taxon>
    </lineage>
</organism>
<sequence length="991" mass="106154">MGFRTLVDESGQLAGPVLQGHVAELLDGGVVTVLVPSARAALEVRRALADVAIALRVDVATPRAWFESLWARHGDGRPIATSSQMRALTWGLLGDDGLLRRSPGMVELVARVAEQPVPEGAEEAPGLSAVQREVLRLASKVCQRAARHGLAVPGRLLAADPSLVSEARRMVAVGFTSLDPLTEALFRALPETGLTLVCAAPPGAAGEAARLVVQELGGCVADAPCGSRPIMRNPWLQTLLDTVFTDAPALNPDGSLVLLEAGGPEAEGELIARALVQLADEGAERVALVTRDPERSWRELSPKLSSRGMAVCGSWSQPASSLRPVRQFLAFARQVSDLMAVEESWGPLETLRQLVDGSDDSAELEGQLQEALSASVEADRSWWPPRAIVDFLMTLPALVPAARVFRLDEQWRSDRSLAPGDVIAELATLGQGSEPFSRCLERIRAADFGAAAEALLPLAAAARNRDQHRALLAVATTAREAEALVDSAALAPVERLDLLGRALEGRSVTRSVERGRFDEEPRCTVELVSPSDAAMLRQGSADALLMVGETAEEAPVPGARFREGTFGQLMEAIGLSSPIPAEATARATAWGAWAVPTGRLVLERSLHDEKANETQLSPMAAELLSAVAEGSPHEVLGEERISENLSAKGMRPEPVVTEEDSRPGQLSPGHARVLVAREDLASDTLDASSLPVVSATAVERYLECPRRWFFEKALRPRELDAAVTPLAKGNLVHRALELSHRRARQEGGDAGAYVGECFDRLVLEGMAGAEEGAGAVPHSLAEERGLAELRQNLQDVAAFESERFRGFVPRHFEAGFGFEGPPVTCGGAHVVGFIDRVDADADGRAIVVDYKNKQDQSVFREYGGPSKPVPLEEWVPRHIQALLYAKVLPQLWPDLEPSGAVYLMTGAHRGLWGIVSPTVAPRVYGPSLTSRREGLLTTENLGGAPFSEVLDRAEEVVAQAVRAMESGDVAPRPCDPRLCDGCPVVGCERRR</sequence>
<keyword evidence="7" id="KW-1185">Reference proteome</keyword>
<keyword evidence="1" id="KW-0227">DNA damage</keyword>